<organism evidence="3 4">
    <name type="scientific">Neptunitalea chrysea</name>
    <dbReference type="NCBI Taxonomy" id="1647581"/>
    <lineage>
        <taxon>Bacteria</taxon>
        <taxon>Pseudomonadati</taxon>
        <taxon>Bacteroidota</taxon>
        <taxon>Flavobacteriia</taxon>
        <taxon>Flavobacteriales</taxon>
        <taxon>Flavobacteriaceae</taxon>
        <taxon>Neptunitalea</taxon>
    </lineage>
</organism>
<dbReference type="AlphaFoldDB" id="A0A9W6EWG6"/>
<dbReference type="RefSeq" id="WP_281754512.1">
    <property type="nucleotide sequence ID" value="NZ_BRVP01000012.1"/>
</dbReference>
<comment type="caution">
    <text evidence="3">The sequence shown here is derived from an EMBL/GenBank/DDBJ whole genome shotgun (WGS) entry which is preliminary data.</text>
</comment>
<proteinExistence type="predicted"/>
<feature type="domain" description="Putative auto-transporter adhesin head GIN" evidence="2">
    <location>
        <begin position="29"/>
        <end position="209"/>
    </location>
</feature>
<gene>
    <name evidence="3" type="ORF">NBRC110019_19680</name>
</gene>
<name>A0A9W6EWG6_9FLAO</name>
<evidence type="ECO:0000313" key="4">
    <source>
        <dbReference type="Proteomes" id="UP001143545"/>
    </source>
</evidence>
<dbReference type="InterPro" id="IPR021255">
    <property type="entry name" value="DUF2807"/>
</dbReference>
<keyword evidence="4" id="KW-1185">Reference proteome</keyword>
<feature type="signal peptide" evidence="1">
    <location>
        <begin position="1"/>
        <end position="19"/>
    </location>
</feature>
<evidence type="ECO:0000256" key="1">
    <source>
        <dbReference type="SAM" id="SignalP"/>
    </source>
</evidence>
<reference evidence="3" key="1">
    <citation type="submission" date="2022-07" db="EMBL/GenBank/DDBJ databases">
        <title>Taxonomy of Novel Oxalotrophic and Methylotrophic Bacteria.</title>
        <authorList>
            <person name="Sahin N."/>
            <person name="Tani A."/>
        </authorList>
    </citation>
    <scope>NUCLEOTIDE SEQUENCE</scope>
    <source>
        <strain evidence="3">AM327</strain>
    </source>
</reference>
<dbReference type="Proteomes" id="UP001143545">
    <property type="component" value="Unassembled WGS sequence"/>
</dbReference>
<dbReference type="Pfam" id="PF10988">
    <property type="entry name" value="DUF2807"/>
    <property type="match status" value="1"/>
</dbReference>
<accession>A0A9W6EWG6</accession>
<sequence length="225" mass="24815">MKYIAVGILFVMTSFMSFAQNEITKSLGDFSEVKAFDGISVKLIRSDENKAVIKGKNRNDVVIVNKDGKLKIKMDISESFDGYNTFVSIYHKSPIYIIDANEQAFIENTEPFKVTELILKAQEGGEIDVYVDVERLEIKSVTGGQIDAHGTASTQGVNIRTGGEYHGRDLKTKQSYVRISAGGEAVIFATEYVDAEVKAGGDIDIHGSPKVIDKQTFLGGRIKEY</sequence>
<evidence type="ECO:0000313" key="3">
    <source>
        <dbReference type="EMBL" id="GLB52928.1"/>
    </source>
</evidence>
<feature type="chain" id="PRO_5040829114" description="Putative auto-transporter adhesin head GIN domain-containing protein" evidence="1">
    <location>
        <begin position="20"/>
        <end position="225"/>
    </location>
</feature>
<keyword evidence="1" id="KW-0732">Signal</keyword>
<dbReference type="Gene3D" id="2.160.20.120">
    <property type="match status" value="1"/>
</dbReference>
<dbReference type="EMBL" id="BRVP01000012">
    <property type="protein sequence ID" value="GLB52928.1"/>
    <property type="molecule type" value="Genomic_DNA"/>
</dbReference>
<evidence type="ECO:0000259" key="2">
    <source>
        <dbReference type="Pfam" id="PF10988"/>
    </source>
</evidence>
<protein>
    <recommendedName>
        <fullName evidence="2">Putative auto-transporter adhesin head GIN domain-containing protein</fullName>
    </recommendedName>
</protein>